<dbReference type="GO" id="GO:0006457">
    <property type="term" value="P:protein folding"/>
    <property type="evidence" value="ECO:0007669"/>
    <property type="project" value="InterPro"/>
</dbReference>
<dbReference type="PRINTS" id="PR00773">
    <property type="entry name" value="GRPEPROTEIN"/>
</dbReference>
<evidence type="ECO:0000256" key="2">
    <source>
        <dbReference type="ARBA" id="ARBA00023186"/>
    </source>
</evidence>
<dbReference type="Gene3D" id="3.90.20.20">
    <property type="match status" value="1"/>
</dbReference>
<feature type="region of interest" description="Disordered" evidence="5">
    <location>
        <begin position="134"/>
        <end position="161"/>
    </location>
</feature>
<evidence type="ECO:0000313" key="7">
    <source>
        <dbReference type="Proteomes" id="UP000034201"/>
    </source>
</evidence>
<evidence type="ECO:0000256" key="5">
    <source>
        <dbReference type="SAM" id="MobiDB-lite"/>
    </source>
</evidence>
<feature type="compositionally biased region" description="Basic and acidic residues" evidence="5">
    <location>
        <begin position="137"/>
        <end position="151"/>
    </location>
</feature>
<dbReference type="InterPro" id="IPR009012">
    <property type="entry name" value="GrpE_head"/>
</dbReference>
<keyword evidence="4" id="KW-0175">Coiled coil</keyword>
<dbReference type="InterPro" id="IPR013805">
    <property type="entry name" value="GrpE_CC"/>
</dbReference>
<feature type="coiled-coil region" evidence="4">
    <location>
        <begin position="25"/>
        <end position="52"/>
    </location>
</feature>
<dbReference type="InterPro" id="IPR000740">
    <property type="entry name" value="GrpE"/>
</dbReference>
<name>A0A0G1WP88_9BACT</name>
<dbReference type="PANTHER" id="PTHR21237">
    <property type="entry name" value="GRPE PROTEIN"/>
    <property type="match status" value="1"/>
</dbReference>
<evidence type="ECO:0000256" key="3">
    <source>
        <dbReference type="RuleBase" id="RU004478"/>
    </source>
</evidence>
<proteinExistence type="inferred from homology"/>
<accession>A0A0G1WP88</accession>
<evidence type="ECO:0000256" key="1">
    <source>
        <dbReference type="ARBA" id="ARBA00009054"/>
    </source>
</evidence>
<protein>
    <submittedName>
        <fullName evidence="6">GrpE protein, molecular chaperone GrpE</fullName>
    </submittedName>
</protein>
<gene>
    <name evidence="6" type="ORF">UY61_C0035G0023</name>
</gene>
<reference evidence="6 7" key="1">
    <citation type="journal article" date="2015" name="Nature">
        <title>rRNA introns, odd ribosomes, and small enigmatic genomes across a large radiation of phyla.</title>
        <authorList>
            <person name="Brown C.T."/>
            <person name="Hug L.A."/>
            <person name="Thomas B.C."/>
            <person name="Sharon I."/>
            <person name="Castelle C.J."/>
            <person name="Singh A."/>
            <person name="Wilkins M.J."/>
            <person name="Williams K.H."/>
            <person name="Banfield J.F."/>
        </authorList>
    </citation>
    <scope>NUCLEOTIDE SEQUENCE [LARGE SCALE GENOMIC DNA]</scope>
</reference>
<dbReference type="GO" id="GO:0000774">
    <property type="term" value="F:adenyl-nucleotide exchange factor activity"/>
    <property type="evidence" value="ECO:0007669"/>
    <property type="project" value="InterPro"/>
</dbReference>
<feature type="non-terminal residue" evidence="6">
    <location>
        <position position="161"/>
    </location>
</feature>
<evidence type="ECO:0000256" key="4">
    <source>
        <dbReference type="SAM" id="Coils"/>
    </source>
</evidence>
<sequence length="161" mass="18176">MDDGTKKKEDVVEDIEFIPDEEGISQELAGKIKKLREELKSCEAERKEYLEGWQRAKADYINFKKDEGKRFEDMARFVTASIVEEFLPVLDSFDLALQHGVPKEVEKGIMLIRSQFEDVLRKRGIGEIAVGAGDPFDPAKHESVGELKSEHPPGTIADVVQ</sequence>
<keyword evidence="2" id="KW-0143">Chaperone</keyword>
<dbReference type="PANTHER" id="PTHR21237:SF23">
    <property type="entry name" value="GRPE PROTEIN HOMOLOG, MITOCHONDRIAL"/>
    <property type="match status" value="1"/>
</dbReference>
<organism evidence="6 7">
    <name type="scientific">Candidatus Adlerbacteria bacterium GW2011_GWC1_50_9</name>
    <dbReference type="NCBI Taxonomy" id="1618608"/>
    <lineage>
        <taxon>Bacteria</taxon>
        <taxon>Candidatus Adleribacteriota</taxon>
    </lineage>
</organism>
<dbReference type="GO" id="GO:0051082">
    <property type="term" value="F:unfolded protein binding"/>
    <property type="evidence" value="ECO:0007669"/>
    <property type="project" value="TreeGrafter"/>
</dbReference>
<dbReference type="SUPFAM" id="SSF58014">
    <property type="entry name" value="Coiled-coil domain of nucleotide exchange factor GrpE"/>
    <property type="match status" value="1"/>
</dbReference>
<evidence type="ECO:0000313" key="6">
    <source>
        <dbReference type="EMBL" id="KKW20405.1"/>
    </source>
</evidence>
<comment type="caution">
    <text evidence="6">The sequence shown here is derived from an EMBL/GenBank/DDBJ whole genome shotgun (WGS) entry which is preliminary data.</text>
</comment>
<dbReference type="Gene3D" id="2.30.22.10">
    <property type="entry name" value="Head domain of nucleotide exchange factor GrpE"/>
    <property type="match status" value="1"/>
</dbReference>
<dbReference type="AlphaFoldDB" id="A0A0G1WP88"/>
<comment type="similarity">
    <text evidence="1 3">Belongs to the GrpE family.</text>
</comment>
<dbReference type="EMBL" id="LCQQ01000035">
    <property type="protein sequence ID" value="KKW20405.1"/>
    <property type="molecule type" value="Genomic_DNA"/>
</dbReference>
<dbReference type="Pfam" id="PF01025">
    <property type="entry name" value="GrpE"/>
    <property type="match status" value="1"/>
</dbReference>
<dbReference type="Proteomes" id="UP000034201">
    <property type="component" value="Unassembled WGS sequence"/>
</dbReference>
<dbReference type="GO" id="GO:0051087">
    <property type="term" value="F:protein-folding chaperone binding"/>
    <property type="evidence" value="ECO:0007669"/>
    <property type="project" value="InterPro"/>
</dbReference>
<dbReference type="GO" id="GO:0042803">
    <property type="term" value="F:protein homodimerization activity"/>
    <property type="evidence" value="ECO:0007669"/>
    <property type="project" value="InterPro"/>
</dbReference>